<dbReference type="STRING" id="685588.A0A067TEY0"/>
<evidence type="ECO:0000256" key="1">
    <source>
        <dbReference type="SAM" id="MobiDB-lite"/>
    </source>
</evidence>
<keyword evidence="3" id="KW-1185">Reference proteome</keyword>
<feature type="compositionally biased region" description="Basic and acidic residues" evidence="1">
    <location>
        <begin position="71"/>
        <end position="95"/>
    </location>
</feature>
<dbReference type="AlphaFoldDB" id="A0A067TEY0"/>
<dbReference type="Proteomes" id="UP000027222">
    <property type="component" value="Unassembled WGS sequence"/>
</dbReference>
<feature type="region of interest" description="Disordered" evidence="1">
    <location>
        <begin position="258"/>
        <end position="278"/>
    </location>
</feature>
<organism evidence="2 3">
    <name type="scientific">Galerina marginata (strain CBS 339.88)</name>
    <dbReference type="NCBI Taxonomy" id="685588"/>
    <lineage>
        <taxon>Eukaryota</taxon>
        <taxon>Fungi</taxon>
        <taxon>Dikarya</taxon>
        <taxon>Basidiomycota</taxon>
        <taxon>Agaricomycotina</taxon>
        <taxon>Agaricomycetes</taxon>
        <taxon>Agaricomycetidae</taxon>
        <taxon>Agaricales</taxon>
        <taxon>Agaricineae</taxon>
        <taxon>Strophariaceae</taxon>
        <taxon>Galerina</taxon>
    </lineage>
</organism>
<evidence type="ECO:0000313" key="2">
    <source>
        <dbReference type="EMBL" id="KDR81790.1"/>
    </source>
</evidence>
<reference evidence="3" key="1">
    <citation type="journal article" date="2014" name="Proc. Natl. Acad. Sci. U.S.A.">
        <title>Extensive sampling of basidiomycete genomes demonstrates inadequacy of the white-rot/brown-rot paradigm for wood decay fungi.</title>
        <authorList>
            <person name="Riley R."/>
            <person name="Salamov A.A."/>
            <person name="Brown D.W."/>
            <person name="Nagy L.G."/>
            <person name="Floudas D."/>
            <person name="Held B.W."/>
            <person name="Levasseur A."/>
            <person name="Lombard V."/>
            <person name="Morin E."/>
            <person name="Otillar R."/>
            <person name="Lindquist E.A."/>
            <person name="Sun H."/>
            <person name="LaButti K.M."/>
            <person name="Schmutz J."/>
            <person name="Jabbour D."/>
            <person name="Luo H."/>
            <person name="Baker S.E."/>
            <person name="Pisabarro A.G."/>
            <person name="Walton J.D."/>
            <person name="Blanchette R.A."/>
            <person name="Henrissat B."/>
            <person name="Martin F."/>
            <person name="Cullen D."/>
            <person name="Hibbett D.S."/>
            <person name="Grigoriev I.V."/>
        </authorList>
    </citation>
    <scope>NUCLEOTIDE SEQUENCE [LARGE SCALE GENOMIC DNA]</scope>
    <source>
        <strain evidence="3">CBS 339.88</strain>
    </source>
</reference>
<gene>
    <name evidence="2" type="ORF">GALMADRAFT_221656</name>
</gene>
<dbReference type="EMBL" id="KL142370">
    <property type="protein sequence ID" value="KDR81790.1"/>
    <property type="molecule type" value="Genomic_DNA"/>
</dbReference>
<feature type="compositionally biased region" description="Low complexity" evidence="1">
    <location>
        <begin position="162"/>
        <end position="173"/>
    </location>
</feature>
<accession>A0A067TEY0</accession>
<proteinExistence type="predicted"/>
<name>A0A067TEY0_GALM3</name>
<feature type="compositionally biased region" description="Pro residues" evidence="1">
    <location>
        <begin position="174"/>
        <end position="184"/>
    </location>
</feature>
<dbReference type="OrthoDB" id="2976199at2759"/>
<feature type="region of interest" description="Disordered" evidence="1">
    <location>
        <begin position="28"/>
        <end position="203"/>
    </location>
</feature>
<evidence type="ECO:0000313" key="3">
    <source>
        <dbReference type="Proteomes" id="UP000027222"/>
    </source>
</evidence>
<protein>
    <submittedName>
        <fullName evidence="2">Uncharacterized protein</fullName>
    </submittedName>
</protein>
<dbReference type="HOGENOM" id="CLU_990637_0_0_1"/>
<feature type="compositionally biased region" description="Basic residues" evidence="1">
    <location>
        <begin position="265"/>
        <end position="278"/>
    </location>
</feature>
<sequence length="278" mass="32191">MTEYDFSPEAFEAHIHKQQQIARWVDKTNRHPPRNPFTPATPAVQALALQRGYDSEDNYDDDDRRRHRRRESKDHKDRPRDMERNRDRERERQPDPTRPQQKRHRSASHSATTHRPEPSRTYTVPPPLPIPQNSSPTSIYPTYQYPHPPRLTSPRDSRHSSRSSSTKVPSPTSYFPPPQVPYSAPPYKQMPLPPPVRSQTTPAYGYPNDKYGYSTPYWPKGVSGYPAKPVDLANAPQLPHSAYQTKQPPLLKRLFMGLTGGNKQQSRRVPRRKRSSSF</sequence>